<reference evidence="3" key="1">
    <citation type="submission" date="2019-08" db="EMBL/GenBank/DDBJ databases">
        <authorList>
            <person name="Kucharzyk K."/>
            <person name="Murdoch R.W."/>
            <person name="Higgins S."/>
            <person name="Loffler F."/>
        </authorList>
    </citation>
    <scope>NUCLEOTIDE SEQUENCE</scope>
</reference>
<dbReference type="GO" id="GO:0016829">
    <property type="term" value="F:lyase activity"/>
    <property type="evidence" value="ECO:0007669"/>
    <property type="project" value="UniProtKB-KW"/>
</dbReference>
<sequence length="84" mass="9079">MTGLPFVYAVWIAHNSVSDDSLKSLKEALEAGIQDPAAAVRHFGSAGLSFDDAVNYLTGNINFRMNAGYEEGLKLFLSLSSRVL</sequence>
<accession>A0A645IAT8</accession>
<gene>
    <name evidence="3" type="primary">mqnA_6</name>
    <name evidence="3" type="ORF">SDC9_195982</name>
</gene>
<dbReference type="EC" id="4.2.1.151" evidence="3"/>
<dbReference type="InterPro" id="IPR003773">
    <property type="entry name" value="Menaquinone_biosynth"/>
</dbReference>
<organism evidence="3">
    <name type="scientific">bioreactor metagenome</name>
    <dbReference type="NCBI Taxonomy" id="1076179"/>
    <lineage>
        <taxon>unclassified sequences</taxon>
        <taxon>metagenomes</taxon>
        <taxon>ecological metagenomes</taxon>
    </lineage>
</organism>
<evidence type="ECO:0000256" key="2">
    <source>
        <dbReference type="ARBA" id="ARBA00023239"/>
    </source>
</evidence>
<dbReference type="AlphaFoldDB" id="A0A645IAT8"/>
<evidence type="ECO:0000313" key="3">
    <source>
        <dbReference type="EMBL" id="MPN48375.1"/>
    </source>
</evidence>
<comment type="caution">
    <text evidence="3">The sequence shown here is derived from an EMBL/GenBank/DDBJ whole genome shotgun (WGS) entry which is preliminary data.</text>
</comment>
<dbReference type="Gene3D" id="3.40.190.10">
    <property type="entry name" value="Periplasmic binding protein-like II"/>
    <property type="match status" value="1"/>
</dbReference>
<name>A0A645IAT8_9ZZZZ</name>
<protein>
    <submittedName>
        <fullName evidence="3">Chorismate dehydratase</fullName>
        <ecNumber evidence="3">4.2.1.151</ecNumber>
    </submittedName>
</protein>
<proteinExistence type="predicted"/>
<dbReference type="GO" id="GO:0009234">
    <property type="term" value="P:menaquinone biosynthetic process"/>
    <property type="evidence" value="ECO:0007669"/>
    <property type="project" value="UniProtKB-KW"/>
</dbReference>
<evidence type="ECO:0000256" key="1">
    <source>
        <dbReference type="ARBA" id="ARBA00022428"/>
    </source>
</evidence>
<keyword evidence="2 3" id="KW-0456">Lyase</keyword>
<dbReference type="EMBL" id="VSSQ01110644">
    <property type="protein sequence ID" value="MPN48375.1"/>
    <property type="molecule type" value="Genomic_DNA"/>
</dbReference>
<dbReference type="SUPFAM" id="SSF53850">
    <property type="entry name" value="Periplasmic binding protein-like II"/>
    <property type="match status" value="1"/>
</dbReference>
<dbReference type="Pfam" id="PF02621">
    <property type="entry name" value="VitK2_biosynth"/>
    <property type="match status" value="1"/>
</dbReference>
<keyword evidence="1" id="KW-0474">Menaquinone biosynthesis</keyword>